<proteinExistence type="predicted"/>
<gene>
    <name evidence="3 5" type="primary">MORN1</name>
</gene>
<evidence type="ECO:0000256" key="1">
    <source>
        <dbReference type="ARBA" id="ARBA00022737"/>
    </source>
</evidence>
<accession>F6ZKY6</accession>
<evidence type="ECO:0000313" key="5">
    <source>
        <dbReference type="VGNC" id="VGNC:20267"/>
    </source>
</evidence>
<dbReference type="Ensembl" id="ENSECAT00000011960.4">
    <property type="protein sequence ID" value="ENSECAP00000009395.4"/>
    <property type="gene ID" value="ENSECAG00000040937.2"/>
</dbReference>
<dbReference type="HOGENOM" id="CLU_031327_0_0_1"/>
<dbReference type="SMART" id="SM00698">
    <property type="entry name" value="MORN"/>
    <property type="match status" value="7"/>
</dbReference>
<dbReference type="Bgee" id="ENSECAG00000043532">
    <property type="expression patterns" value="Expressed in testis and 14 other cell types or tissues"/>
</dbReference>
<dbReference type="PaxDb" id="9796-ENSECAP00000009395"/>
<sequence length="481" mass="52463">MAAASERSPNSRQPRRVPPGRPPRDGYGVYIYPNSFFRYEGEWKGGKKHGHGKLVFKDGSYYEGQFVDGEIMGEGCRLWASSGNTYSGQFVLGEPQGRGIMTYKAGGRYEGELSHGMREGHGCLVDQDGQVYRGAFHSNKRHGRGQMVFLNGDKYDGDWVRDQRQGHGVLCQADGSTYEGQWHSDVFSGLGSMAHCSGVVYRGMWINGHPAAQATRIVILGPEVMDVAQGSSFSVKVQLQQDDGEVAKSEDGRVLKISAGVRYVQLQAYSEVSFFKVDEDDREMPIQTPFGFDCITYPLSSPKSGGLEPRAALESSRANSPLHEGDLEPALASDALCGQEDPPGGLPESLKRSILRPPAQGCQPGVLSAQGQRLYAQDQKHQPSSHASSQHGRPLPAPVSSISSFPRPSPRTLKPFFKPVVSLGVMVPMLVPAKSYCLCAYLDKSHMRRTQDRTAAPAESPEGTCACIWKSQEGPDPVAYC</sequence>
<feature type="region of interest" description="Disordered" evidence="2">
    <location>
        <begin position="1"/>
        <end position="26"/>
    </location>
</feature>
<feature type="compositionally biased region" description="Polar residues" evidence="2">
    <location>
        <begin position="382"/>
        <end position="391"/>
    </location>
</feature>
<dbReference type="VGNC" id="VGNC:20267">
    <property type="gene designation" value="MORN1"/>
</dbReference>
<keyword evidence="4" id="KW-1185">Reference proteome</keyword>
<reference evidence="3" key="2">
    <citation type="submission" date="2025-08" db="UniProtKB">
        <authorList>
            <consortium name="Ensembl"/>
        </authorList>
    </citation>
    <scope>IDENTIFICATION</scope>
    <source>
        <strain evidence="3">Thoroughbred</strain>
    </source>
</reference>
<feature type="region of interest" description="Disordered" evidence="2">
    <location>
        <begin position="361"/>
        <end position="408"/>
    </location>
</feature>
<organism evidence="3 4">
    <name type="scientific">Equus caballus</name>
    <name type="common">Horse</name>
    <dbReference type="NCBI Taxonomy" id="9796"/>
    <lineage>
        <taxon>Eukaryota</taxon>
        <taxon>Metazoa</taxon>
        <taxon>Chordata</taxon>
        <taxon>Craniata</taxon>
        <taxon>Vertebrata</taxon>
        <taxon>Euteleostomi</taxon>
        <taxon>Mammalia</taxon>
        <taxon>Eutheria</taxon>
        <taxon>Laurasiatheria</taxon>
        <taxon>Perissodactyla</taxon>
        <taxon>Equidae</taxon>
        <taxon>Equus</taxon>
    </lineage>
</organism>
<evidence type="ECO:0000256" key="2">
    <source>
        <dbReference type="SAM" id="MobiDB-lite"/>
    </source>
</evidence>
<dbReference type="InParanoid" id="F6ZKY6"/>
<keyword evidence="1" id="KW-0677">Repeat</keyword>
<dbReference type="InterPro" id="IPR003409">
    <property type="entry name" value="MORN"/>
</dbReference>
<dbReference type="PANTHER" id="PTHR23084">
    <property type="entry name" value="PHOSPHATIDYLINOSITOL-4-PHOSPHATE 5-KINASE RELATED"/>
    <property type="match status" value="1"/>
</dbReference>
<evidence type="ECO:0000313" key="4">
    <source>
        <dbReference type="Proteomes" id="UP000002281"/>
    </source>
</evidence>
<reference evidence="3" key="3">
    <citation type="submission" date="2025-09" db="UniProtKB">
        <authorList>
            <consortium name="Ensembl"/>
        </authorList>
    </citation>
    <scope>IDENTIFICATION</scope>
    <source>
        <strain evidence="3">Thoroughbred</strain>
    </source>
</reference>
<dbReference type="STRING" id="9796.ENSECAP00000009395"/>
<evidence type="ECO:0000313" key="3">
    <source>
        <dbReference type="Ensembl" id="ENSECAP00000009395.4"/>
    </source>
</evidence>
<dbReference type="Pfam" id="PF02493">
    <property type="entry name" value="MORN"/>
    <property type="match status" value="8"/>
</dbReference>
<dbReference type="AlphaFoldDB" id="F6ZKY6"/>
<dbReference type="GeneTree" id="ENSGT00940000161806"/>
<dbReference type="SUPFAM" id="SSF82185">
    <property type="entry name" value="Histone H3 K4-specific methyltransferase SET7/9 N-terminal domain"/>
    <property type="match status" value="2"/>
</dbReference>
<dbReference type="Proteomes" id="UP000002281">
    <property type="component" value="Chromosome 2"/>
</dbReference>
<dbReference type="PANTHER" id="PTHR23084:SF263">
    <property type="entry name" value="MORN REPEAT-CONTAINING PROTEIN 1"/>
    <property type="match status" value="1"/>
</dbReference>
<feature type="region of interest" description="Disordered" evidence="2">
    <location>
        <begin position="305"/>
        <end position="325"/>
    </location>
</feature>
<name>F6ZKY6_HORSE</name>
<protein>
    <submittedName>
        <fullName evidence="3">MORN repeat containing 1</fullName>
    </submittedName>
</protein>
<dbReference type="Gene3D" id="2.20.110.10">
    <property type="entry name" value="Histone H3 K4-specific methyltransferase SET7/9 N-terminal domain"/>
    <property type="match status" value="3"/>
</dbReference>
<dbReference type="FunCoup" id="F6ZKY6">
    <property type="interactions" value="483"/>
</dbReference>
<reference evidence="3 4" key="1">
    <citation type="journal article" date="2009" name="Science">
        <title>Genome sequence, comparative analysis, and population genetics of the domestic horse.</title>
        <authorList>
            <consortium name="Broad Institute Genome Sequencing Platform"/>
            <consortium name="Broad Institute Whole Genome Assembly Team"/>
            <person name="Wade C.M."/>
            <person name="Giulotto E."/>
            <person name="Sigurdsson S."/>
            <person name="Zoli M."/>
            <person name="Gnerre S."/>
            <person name="Imsland F."/>
            <person name="Lear T.L."/>
            <person name="Adelson D.L."/>
            <person name="Bailey E."/>
            <person name="Bellone R.R."/>
            <person name="Bloecker H."/>
            <person name="Distl O."/>
            <person name="Edgar R.C."/>
            <person name="Garber M."/>
            <person name="Leeb T."/>
            <person name="Mauceli E."/>
            <person name="MacLeod J.N."/>
            <person name="Penedo M.C.T."/>
            <person name="Raison J.M."/>
            <person name="Sharpe T."/>
            <person name="Vogel J."/>
            <person name="Andersson L."/>
            <person name="Antczak D.F."/>
            <person name="Biagi T."/>
            <person name="Binns M.M."/>
            <person name="Chowdhary B.P."/>
            <person name="Coleman S.J."/>
            <person name="Della Valle G."/>
            <person name="Fryc S."/>
            <person name="Guerin G."/>
            <person name="Hasegawa T."/>
            <person name="Hill E.W."/>
            <person name="Jurka J."/>
            <person name="Kiialainen A."/>
            <person name="Lindgren G."/>
            <person name="Liu J."/>
            <person name="Magnani E."/>
            <person name="Mickelson J.R."/>
            <person name="Murray J."/>
            <person name="Nergadze S.G."/>
            <person name="Onofrio R."/>
            <person name="Pedroni S."/>
            <person name="Piras M.F."/>
            <person name="Raudsepp T."/>
            <person name="Rocchi M."/>
            <person name="Roeed K.H."/>
            <person name="Ryder O.A."/>
            <person name="Searle S."/>
            <person name="Skow L."/>
            <person name="Swinburne J.E."/>
            <person name="Syvaenen A.C."/>
            <person name="Tozaki T."/>
            <person name="Valberg S.J."/>
            <person name="Vaudin M."/>
            <person name="White J.R."/>
            <person name="Zody M.C."/>
            <person name="Lander E.S."/>
            <person name="Lindblad-Toh K."/>
        </authorList>
    </citation>
    <scope>NUCLEOTIDE SEQUENCE [LARGE SCALE GENOMIC DNA]</scope>
    <source>
        <strain evidence="3 4">Thoroughbred</strain>
    </source>
</reference>